<sequence>MGGCKVLASTVLGALYSQRLIFVSFYSRALHRSVQTVLGIMVGSVVTHCLLPPPAPAVQVVVQMRTIFVFVYCTHLSLSLRTKRADPMQWQNLMQLDRIIRASNVRALEIENFTKQAAVRQNQRNMLLASSSSVLSPMAALAMANNRFTPPDILPLARSEAHPDLMAKLLADREYLFGTALPPAFPLRDIPSVPPLPPLPPPPVPPSLVPPPPMILPRVFHPRMRTRGVAVVETPLSIDEPITRIFPRPSQPTEPDESREKLPMRMRADEYKRKEYPEYVTV</sequence>
<evidence type="ECO:0000313" key="3">
    <source>
        <dbReference type="Proteomes" id="UP001176961"/>
    </source>
</evidence>
<dbReference type="EMBL" id="CATQJL010000112">
    <property type="protein sequence ID" value="CAJ0595191.1"/>
    <property type="molecule type" value="Genomic_DNA"/>
</dbReference>
<evidence type="ECO:0000256" key="1">
    <source>
        <dbReference type="SAM" id="MobiDB-lite"/>
    </source>
</evidence>
<organism evidence="2 3">
    <name type="scientific">Cylicocyclus nassatus</name>
    <name type="common">Nematode worm</name>
    <dbReference type="NCBI Taxonomy" id="53992"/>
    <lineage>
        <taxon>Eukaryota</taxon>
        <taxon>Metazoa</taxon>
        <taxon>Ecdysozoa</taxon>
        <taxon>Nematoda</taxon>
        <taxon>Chromadorea</taxon>
        <taxon>Rhabditida</taxon>
        <taxon>Rhabditina</taxon>
        <taxon>Rhabditomorpha</taxon>
        <taxon>Strongyloidea</taxon>
        <taxon>Strongylidae</taxon>
        <taxon>Cylicocyclus</taxon>
    </lineage>
</organism>
<dbReference type="AlphaFoldDB" id="A0AA36M294"/>
<protein>
    <submittedName>
        <fullName evidence="2">Uncharacterized protein</fullName>
    </submittedName>
</protein>
<gene>
    <name evidence="2" type="ORF">CYNAS_LOCUS7174</name>
</gene>
<feature type="region of interest" description="Disordered" evidence="1">
    <location>
        <begin position="243"/>
        <end position="268"/>
    </location>
</feature>
<comment type="caution">
    <text evidence="2">The sequence shown here is derived from an EMBL/GenBank/DDBJ whole genome shotgun (WGS) entry which is preliminary data.</text>
</comment>
<keyword evidence="3" id="KW-1185">Reference proteome</keyword>
<evidence type="ECO:0000313" key="2">
    <source>
        <dbReference type="EMBL" id="CAJ0595191.1"/>
    </source>
</evidence>
<dbReference type="Proteomes" id="UP001176961">
    <property type="component" value="Unassembled WGS sequence"/>
</dbReference>
<accession>A0AA36M294</accession>
<name>A0AA36M294_CYLNA</name>
<proteinExistence type="predicted"/>
<feature type="compositionally biased region" description="Basic and acidic residues" evidence="1">
    <location>
        <begin position="256"/>
        <end position="268"/>
    </location>
</feature>
<reference evidence="2" key="1">
    <citation type="submission" date="2023-07" db="EMBL/GenBank/DDBJ databases">
        <authorList>
            <consortium name="CYATHOMIX"/>
        </authorList>
    </citation>
    <scope>NUCLEOTIDE SEQUENCE</scope>
    <source>
        <strain evidence="2">N/A</strain>
    </source>
</reference>